<dbReference type="InterPro" id="IPR051681">
    <property type="entry name" value="Ser/Thr_Kinases-Pseudokinases"/>
</dbReference>
<evidence type="ECO:0000313" key="3">
    <source>
        <dbReference type="Proteomes" id="UP000022910"/>
    </source>
</evidence>
<evidence type="ECO:0000259" key="1">
    <source>
        <dbReference type="PROSITE" id="PS50011"/>
    </source>
</evidence>
<dbReference type="SUPFAM" id="SSF101898">
    <property type="entry name" value="NHL repeat"/>
    <property type="match status" value="1"/>
</dbReference>
<dbReference type="Gene3D" id="1.10.10.1010">
    <property type="entry name" value="Intein homing endonuclease, domain IV"/>
    <property type="match status" value="6"/>
</dbReference>
<dbReference type="Pfam" id="PF07714">
    <property type="entry name" value="PK_Tyr_Ser-Thr"/>
    <property type="match status" value="1"/>
</dbReference>
<dbReference type="PROSITE" id="PS50011">
    <property type="entry name" value="PROTEIN_KINASE_DOM"/>
    <property type="match status" value="1"/>
</dbReference>
<dbReference type="Gene3D" id="1.10.510.10">
    <property type="entry name" value="Transferase(Phosphotransferase) domain 1"/>
    <property type="match status" value="1"/>
</dbReference>
<reference evidence="2 3" key="1">
    <citation type="submission" date="2014-02" db="EMBL/GenBank/DDBJ databases">
        <title>Single nucleus genome sequencing reveals high similarity among nuclei of an endomycorrhizal fungus.</title>
        <authorList>
            <person name="Lin K."/>
            <person name="Geurts R."/>
            <person name="Zhang Z."/>
            <person name="Limpens E."/>
            <person name="Saunders D.G."/>
            <person name="Mu D."/>
            <person name="Pang E."/>
            <person name="Cao H."/>
            <person name="Cha H."/>
            <person name="Lin T."/>
            <person name="Zhou Q."/>
            <person name="Shang Y."/>
            <person name="Li Y."/>
            <person name="Ivanov S."/>
            <person name="Sharma T."/>
            <person name="Velzen R.V."/>
            <person name="Ruijter N.D."/>
            <person name="Aanen D.K."/>
            <person name="Win J."/>
            <person name="Kamoun S."/>
            <person name="Bisseling T."/>
            <person name="Huang S."/>
        </authorList>
    </citation>
    <scope>NUCLEOTIDE SEQUENCE [LARGE SCALE GENOMIC DNA]</scope>
    <source>
        <strain evidence="3">DAOM197198w</strain>
    </source>
</reference>
<gene>
    <name evidence="2" type="ORF">RirG_173910</name>
</gene>
<keyword evidence="3" id="KW-1185">Reference proteome</keyword>
<dbReference type="AlphaFoldDB" id="A0A015M2W8"/>
<name>A0A015M2W8_RHIIW</name>
<feature type="domain" description="Protein kinase" evidence="1">
    <location>
        <begin position="753"/>
        <end position="1028"/>
    </location>
</feature>
<dbReference type="EMBL" id="JEMT01025805">
    <property type="protein sequence ID" value="EXX61128.1"/>
    <property type="molecule type" value="Genomic_DNA"/>
</dbReference>
<protein>
    <submittedName>
        <fullName evidence="2">Ypk2p</fullName>
    </submittedName>
</protein>
<dbReference type="GO" id="GO:0004674">
    <property type="term" value="F:protein serine/threonine kinase activity"/>
    <property type="evidence" value="ECO:0007669"/>
    <property type="project" value="TreeGrafter"/>
</dbReference>
<comment type="caution">
    <text evidence="2">The sequence shown here is derived from an EMBL/GenBank/DDBJ whole genome shotgun (WGS) entry which is preliminary data.</text>
</comment>
<dbReference type="PANTHER" id="PTHR44329">
    <property type="entry name" value="SERINE/THREONINE-PROTEIN KINASE TNNI3K-RELATED"/>
    <property type="match status" value="1"/>
</dbReference>
<dbReference type="GO" id="GO:0005524">
    <property type="term" value="F:ATP binding"/>
    <property type="evidence" value="ECO:0007669"/>
    <property type="project" value="InterPro"/>
</dbReference>
<dbReference type="Proteomes" id="UP000022910">
    <property type="component" value="Unassembled WGS sequence"/>
</dbReference>
<sequence>MECNKCKCVCNAKYFQQNFKNWTSGNNDIDKFIQDTQLSIHSDYEVSKALEWIPYDRFYIIKDKFSRTNWNEGPIDKWDDKNLSWRRKDQNMFVILKRLNSPNNIALELKEITVLHKVYGITQDPETKNYMVVCNEKCSKCNSICFAIHFQRNFENWTSGNNNIDKFIQNTQLSDHTVYIVKKALEWIPYDRFYDIKYFMEDELGKVYLANWTDGYISYWDNSNCKRYNNNMFVILKSLNNPDAITSEFVDKITMHHKFYGITLDLETKNYMVVLACKKCSHVCNTIHFRHNFENWTSGNNHIDKFIQDTQLSNCYDYKALEWIPYDRLNDIKYIASSNFGNMYGANWIDGYILHWDFNNWERKGQNMFVVLKNLDNLNDITPEFTINEIAINHKVYGITQDPEAKIYMVVCNEICEKCNSSCLATHFHHNFESWTSGNNNIDKFIQDTQLSIHSDYKVSKALEWIPYDRFCGIKYFTDDEFGKVYLANWIDGYISYWDSEDHKIGRKGENMFIILKMLNNPNNIASEFANKVMIYQTFYGITQDPETKNYMFVCNEICEKCNCICFAMHFQRNFENWTSGNDNINIHIQHTQLSAHSDQLSKVLEWIHYDKLCNVEYLAEDENSKIYQANWIDGYIVSWDDNWKRGGQNMFVSLKTLDNPNDITSEFKNKITIHDRVYGITQDPETKNYMLVLSSICKKCNCTCLAMHFHQNFVNWTSSNDDIDKFIQNIQLSIHSDYEVSKALEWIPYNRFYNIKYIAKGGFGKIYRANWYDGYMQHWDYEKCKWSRQDQNKFVALKSLDNSKNVTLEFMNEITWHYKVNDLLHAVIKFYGITQDPITKNYMMVLNYVENGSLRDFLNTSHDKLNWYDRLNCLWIIAYALNLLHKNNLIHRDLHVGNILYDNNTRIYITDMGLCKSADYNASENSKESAYGILPYMAPEILRGQNCTKAADIYSFGIIMYEVISGLPPYHDMNHNNLAIRICKGLRPRFNIKVPQLIVHLIKRCLDANPLNRPTANEIYKIIREWHDKRSDYQITELQKQIEESEGTNKNLSIKSTSLGLSCNTRSEAIYTSGLLNCNSNLPEPKNSDDYYEQNDDIVSMEFTGIV</sequence>
<dbReference type="SUPFAM" id="SSF56112">
    <property type="entry name" value="Protein kinase-like (PK-like)"/>
    <property type="match status" value="1"/>
</dbReference>
<dbReference type="PRINTS" id="PR00109">
    <property type="entry name" value="TYRKINASE"/>
</dbReference>
<proteinExistence type="predicted"/>
<dbReference type="InterPro" id="IPR000719">
    <property type="entry name" value="Prot_kinase_dom"/>
</dbReference>
<dbReference type="InterPro" id="IPR011009">
    <property type="entry name" value="Kinase-like_dom_sf"/>
</dbReference>
<dbReference type="InterPro" id="IPR001245">
    <property type="entry name" value="Ser-Thr/Tyr_kinase_cat_dom"/>
</dbReference>
<evidence type="ECO:0000313" key="2">
    <source>
        <dbReference type="EMBL" id="EXX61128.1"/>
    </source>
</evidence>
<accession>A0A015M2W8</accession>
<dbReference type="HOGENOM" id="CLU_000288_7_8_1"/>
<organism evidence="2 3">
    <name type="scientific">Rhizophagus irregularis (strain DAOM 197198w)</name>
    <name type="common">Glomus intraradices</name>
    <dbReference type="NCBI Taxonomy" id="1432141"/>
    <lineage>
        <taxon>Eukaryota</taxon>
        <taxon>Fungi</taxon>
        <taxon>Fungi incertae sedis</taxon>
        <taxon>Mucoromycota</taxon>
        <taxon>Glomeromycotina</taxon>
        <taxon>Glomeromycetes</taxon>
        <taxon>Glomerales</taxon>
        <taxon>Glomeraceae</taxon>
        <taxon>Rhizophagus</taxon>
    </lineage>
</organism>